<evidence type="ECO:0000313" key="4">
    <source>
        <dbReference type="Proteomes" id="UP000005408"/>
    </source>
</evidence>
<keyword evidence="2" id="KW-0732">Signal</keyword>
<proteinExistence type="predicted"/>
<feature type="signal peptide" evidence="2">
    <location>
        <begin position="1"/>
        <end position="22"/>
    </location>
</feature>
<evidence type="ECO:0000313" key="3">
    <source>
        <dbReference type="EnsemblMetazoa" id="G3478.1:cds"/>
    </source>
</evidence>
<organism evidence="3 4">
    <name type="scientific">Magallana gigas</name>
    <name type="common">Pacific oyster</name>
    <name type="synonym">Crassostrea gigas</name>
    <dbReference type="NCBI Taxonomy" id="29159"/>
    <lineage>
        <taxon>Eukaryota</taxon>
        <taxon>Metazoa</taxon>
        <taxon>Spiralia</taxon>
        <taxon>Lophotrochozoa</taxon>
        <taxon>Mollusca</taxon>
        <taxon>Bivalvia</taxon>
        <taxon>Autobranchia</taxon>
        <taxon>Pteriomorphia</taxon>
        <taxon>Ostreida</taxon>
        <taxon>Ostreoidea</taxon>
        <taxon>Ostreidae</taxon>
        <taxon>Magallana</taxon>
    </lineage>
</organism>
<reference evidence="3" key="1">
    <citation type="submission" date="2022-08" db="UniProtKB">
        <authorList>
            <consortium name="EnsemblMetazoa"/>
        </authorList>
    </citation>
    <scope>IDENTIFICATION</scope>
    <source>
        <strain evidence="3">05x7-T-G4-1.051#20</strain>
    </source>
</reference>
<dbReference type="AlphaFoldDB" id="A0A8W8MRJ3"/>
<feature type="region of interest" description="Disordered" evidence="1">
    <location>
        <begin position="49"/>
        <end position="72"/>
    </location>
</feature>
<evidence type="ECO:0000256" key="2">
    <source>
        <dbReference type="SAM" id="SignalP"/>
    </source>
</evidence>
<dbReference type="EnsemblMetazoa" id="G3478.2">
    <property type="protein sequence ID" value="G3478.2:cds"/>
    <property type="gene ID" value="G3478"/>
</dbReference>
<dbReference type="EnsemblMetazoa" id="G3478.1">
    <property type="protein sequence ID" value="G3478.1:cds"/>
    <property type="gene ID" value="G3478"/>
</dbReference>
<name>A0A8W8MRJ3_MAGGI</name>
<dbReference type="Proteomes" id="UP000005408">
    <property type="component" value="Unassembled WGS sequence"/>
</dbReference>
<accession>A0A8W8MRJ3</accession>
<sequence length="298" mass="33909">MEKLVFSVCFLTVCFLISDSSCLDMAAKKFSLFKSRQSFNNFKKRSFSGDNLNVGGKPQVKRQDPPPPPPPPAVDLWALLGTSRENFIEEHEEGLTTDVMTDIKKQMRDNLNDVKNIAELWARAISCHIFDAMTQAKRTTGDTDPGIEEEIEEFEEEEEKDLEELLASFDIDENNLEELVKGLPLPGIVLQCQESPLIMRTGDDTVDKLQTLAICGRFLMVKTVEAVDQHDVDTVDNFVDGFERYMKGALTFIHMIFLAVEEPDNPSVREFTRLLQENNLHELKRYLHSAIAGIKHRK</sequence>
<protein>
    <submittedName>
        <fullName evidence="3">Uncharacterized protein</fullName>
    </submittedName>
</protein>
<evidence type="ECO:0000256" key="1">
    <source>
        <dbReference type="SAM" id="MobiDB-lite"/>
    </source>
</evidence>
<feature type="chain" id="PRO_5042431948" evidence="2">
    <location>
        <begin position="23"/>
        <end position="298"/>
    </location>
</feature>
<keyword evidence="4" id="KW-1185">Reference proteome</keyword>